<evidence type="ECO:0000313" key="1">
    <source>
        <dbReference type="EMBL" id="KAK3720539.1"/>
    </source>
</evidence>
<accession>A0ACC3NPE8</accession>
<sequence length="1843" mass="202333">MSFDLTGGRRSISPASSGRSTPVPRTSRRLVEEGIYKADKSLRRYGVTIERALASWEISSQEWADYIAFLGRLLKAIQSHPDNAPLLPHSREVASKLAQCLNPALPSGVHQKALEVYAYIFSTFGQGYLSGHLPEFLPGLSAVLSFASLSVRPALYSIFEDYIFHLPAPDIRPILKSLILSLLPALEEPSSEDFDRAFRVLETLERAFSPTTSNSQVSSDKDGYYWQCLFLAVITSPSRRLGALNFLTQRLPRFTSMGKEAHGANATSPDGGTTALSPAAEAVISPEPGLLIRCFACGLSDPQVLIQRGFLDLLVTHLPMDSPLLQLRVRTDDLDHLVSSAVLVLLRREMSLNRRLWSWFLGPDPKASTKSNEAASRSVNTKPSTDAKTDWQFQYFAAHGRAPLERCVLAMFKRSTIHPTERARPFRICLSLMDRWEIGGSIVPHMFLPAIESAYEYSLNALPSDTAEVVRSASLFFDGVEATLIWGNLLRVLSSGFSKDCGRRNLHLFSWTVQHFNIKDEEMLTTHVPYAAIYLLSLLLDSEASAVSPPDRSISMQILSTLLEMIPERALASLADASTGNAVSSARTVQGDMFRADLDAFYRKREQSIGTEIPFGPPRVADILCRLAKSLTFEALNQRAYGSLGATLSLLLTLHWKLPNTTAIEYTDLLTTFGQHLDLVGSQESALLLPDINSMVSFLAGLSSTPKREQAITKADIVSLEPSLTAQLWHCLSPALPKYHVEAVRAMWQLQDLVSPSDRLEVSLNALVRRAVQVPAPSRYYRAEAVRRFTVLWNLTVPAPSGGKTGLLGSTRRGSAMLSIADAKQASYRQTILLEPLMLVVDLLNDPADMAFGVVKAWLSSLPSLEQILRVHFELMGKHTASVGKLDGGARNATSRLNAQRAREVEYILEHFLNILRHGNNWVWQCLSGMVPSSEKDNATKTGFVALAECCAGFLRDERHASPKLERISIELLDVLLATSSALSLKALDLDSLLMDRLVQCLTAGQADTQGPMLELITQALQLRLATDPPDGASDGRARASVSLRRPASATDSRPSPSSSSANISSPPPPQLLSCLKAGFTATAARFNMDEWLSFLSNVLPIFSDAIFASLIPLVECLCNEIDKAHADIAAVAKTGNSVSAIMPETMTVLLEALEMILARAHECLVDDHNAEPALKAAPQSRSLFGNVTAGVFRADGPPSRTHLANSRLTVVLALQDAIRVSLKLWIWASHYPEDEQFDKASAATTSHNALKVRNRTRHLLDHIFAVEPLESLEVLIYSWCYSTHSTLASAAVDLLHVLQGLRPKNMMPVILDALCSRTNPAALPLSRQSSQTIDLTALDVALFLSAYLGSIEDDATDEVWSNSLAFLRDVLSNPLPYRQVLPALLSIALLLAEKVNNTNFGEQRRMRRDLGDVFQRLLAATFTTMPSGLSLDSGGLDNHSAVDVVSNSTSGRTTMRLAKVLQHVTANIETLLETSDRTVNAINSISANLIAPMLRAKSFPDNITSDALVLLLQISKKAPLAKPWKKELLDAFNDPKFLTCPVKQMEDDWFPILYQWCTHDKERMPELMSRLTPPSSAGIMFGVGANAARLDADRRTQLNLRRITLLLLASPADTFVTHYRLMEEKLVELFGANASSSPSIVVKSELFMLCRALVLSSSAVHSAPIWPIINDNLQAALLSLSANTSTSNAFGNLALLQACKLLDVLVVISPDEFQLHEWLYISDTIDAVYQPSDWTPTALSDQIAETLALEPVEDSPGMIQPTPVASGFSSHRRPLIDNDALADKEDLKAMALEDFARTVLRPFLSQLSLSAYEGVYSMHTPDIDICRRGLLQDTLDLSTIVE</sequence>
<protein>
    <submittedName>
        <fullName evidence="1">Uncharacterized protein</fullName>
    </submittedName>
</protein>
<comment type="caution">
    <text evidence="1">The sequence shown here is derived from an EMBL/GenBank/DDBJ whole genome shotgun (WGS) entry which is preliminary data.</text>
</comment>
<evidence type="ECO:0000313" key="2">
    <source>
        <dbReference type="Proteomes" id="UP001281147"/>
    </source>
</evidence>
<dbReference type="Proteomes" id="UP001281147">
    <property type="component" value="Unassembled WGS sequence"/>
</dbReference>
<name>A0ACC3NPE8_9PEZI</name>
<organism evidence="1 2">
    <name type="scientific">Vermiconidia calcicola</name>
    <dbReference type="NCBI Taxonomy" id="1690605"/>
    <lineage>
        <taxon>Eukaryota</taxon>
        <taxon>Fungi</taxon>
        <taxon>Dikarya</taxon>
        <taxon>Ascomycota</taxon>
        <taxon>Pezizomycotina</taxon>
        <taxon>Dothideomycetes</taxon>
        <taxon>Dothideomycetidae</taxon>
        <taxon>Mycosphaerellales</taxon>
        <taxon>Extremaceae</taxon>
        <taxon>Vermiconidia</taxon>
    </lineage>
</organism>
<dbReference type="EMBL" id="JAUTXU010000021">
    <property type="protein sequence ID" value="KAK3720539.1"/>
    <property type="molecule type" value="Genomic_DNA"/>
</dbReference>
<keyword evidence="2" id="KW-1185">Reference proteome</keyword>
<proteinExistence type="predicted"/>
<gene>
    <name evidence="1" type="ORF">LTR37_003588</name>
</gene>
<reference evidence="1" key="1">
    <citation type="submission" date="2023-07" db="EMBL/GenBank/DDBJ databases">
        <title>Black Yeasts Isolated from many extreme environments.</title>
        <authorList>
            <person name="Coleine C."/>
            <person name="Stajich J.E."/>
            <person name="Selbmann L."/>
        </authorList>
    </citation>
    <scope>NUCLEOTIDE SEQUENCE</scope>
    <source>
        <strain evidence="1">CCFEE 5714</strain>
    </source>
</reference>